<name>A0A1M6QA30_9BACL</name>
<reference evidence="4" key="1">
    <citation type="submission" date="2016-11" db="EMBL/GenBank/DDBJ databases">
        <authorList>
            <person name="Varghese N."/>
            <person name="Submissions S."/>
        </authorList>
    </citation>
    <scope>NUCLEOTIDE SEQUENCE [LARGE SCALE GENOMIC DNA]</scope>
    <source>
        <strain evidence="4">USBA-503</strain>
    </source>
</reference>
<dbReference type="PIRSF" id="PIRSF004553">
    <property type="entry name" value="CHP00095"/>
    <property type="match status" value="1"/>
</dbReference>
<dbReference type="Proteomes" id="UP000184016">
    <property type="component" value="Unassembled WGS sequence"/>
</dbReference>
<dbReference type="InterPro" id="IPR004398">
    <property type="entry name" value="RNA_MeTrfase_RsmD"/>
</dbReference>
<dbReference type="NCBIfam" id="TIGR00095">
    <property type="entry name" value="16S rRNA (guanine(966)-N(2))-methyltransferase RsmD"/>
    <property type="match status" value="1"/>
</dbReference>
<dbReference type="PANTHER" id="PTHR43542:SF1">
    <property type="entry name" value="METHYLTRANSFERASE"/>
    <property type="match status" value="1"/>
</dbReference>
<dbReference type="GO" id="GO:0031167">
    <property type="term" value="P:rRNA methylation"/>
    <property type="evidence" value="ECO:0007669"/>
    <property type="project" value="InterPro"/>
</dbReference>
<dbReference type="RefSeq" id="WP_072873820.1">
    <property type="nucleotide sequence ID" value="NZ_FRAF01000009.1"/>
</dbReference>
<gene>
    <name evidence="3" type="ORF">SAMN05443507_109100</name>
</gene>
<dbReference type="EMBL" id="FRAF01000009">
    <property type="protein sequence ID" value="SHK16943.1"/>
    <property type="molecule type" value="Genomic_DNA"/>
</dbReference>
<keyword evidence="4" id="KW-1185">Reference proteome</keyword>
<evidence type="ECO:0000313" key="4">
    <source>
        <dbReference type="Proteomes" id="UP000184016"/>
    </source>
</evidence>
<evidence type="ECO:0000256" key="2">
    <source>
        <dbReference type="ARBA" id="ARBA00022679"/>
    </source>
</evidence>
<proteinExistence type="predicted"/>
<organism evidence="3 4">
    <name type="scientific">Alicyclobacillus tolerans</name>
    <dbReference type="NCBI Taxonomy" id="90970"/>
    <lineage>
        <taxon>Bacteria</taxon>
        <taxon>Bacillati</taxon>
        <taxon>Bacillota</taxon>
        <taxon>Bacilli</taxon>
        <taxon>Bacillales</taxon>
        <taxon>Alicyclobacillaceae</taxon>
        <taxon>Alicyclobacillus</taxon>
    </lineage>
</organism>
<keyword evidence="1 3" id="KW-0489">Methyltransferase</keyword>
<dbReference type="OrthoDB" id="9803017at2"/>
<evidence type="ECO:0000256" key="1">
    <source>
        <dbReference type="ARBA" id="ARBA00022603"/>
    </source>
</evidence>
<dbReference type="Pfam" id="PF03602">
    <property type="entry name" value="Cons_hypoth95"/>
    <property type="match status" value="1"/>
</dbReference>
<dbReference type="AlphaFoldDB" id="A0A1M6QA30"/>
<evidence type="ECO:0000313" key="3">
    <source>
        <dbReference type="EMBL" id="SHK16943.1"/>
    </source>
</evidence>
<sequence>MRVIAGLWRGHPLQSPPGDFARPTTDRVKESMFHLLGPSSPRDTVLDLFAGSGALGIEALSRGAPEAIFADVHPVSLSIVRTNLARLRAEQSVQVWKSDWQKTLCRVLQEERKLSWIFVDPPYAKGLWLPILEWVASHPLHFAKMILESPKQVQLPEQIGRIEMKKNRVYGDIAVTVYEPVAIEEMG</sequence>
<keyword evidence="2 3" id="KW-0808">Transferase</keyword>
<dbReference type="CDD" id="cd02440">
    <property type="entry name" value="AdoMet_MTases"/>
    <property type="match status" value="1"/>
</dbReference>
<dbReference type="SUPFAM" id="SSF53335">
    <property type="entry name" value="S-adenosyl-L-methionine-dependent methyltransferases"/>
    <property type="match status" value="1"/>
</dbReference>
<dbReference type="Gene3D" id="3.40.50.150">
    <property type="entry name" value="Vaccinia Virus protein VP39"/>
    <property type="match status" value="1"/>
</dbReference>
<accession>A0A1M6QA30</accession>
<dbReference type="InterPro" id="IPR029063">
    <property type="entry name" value="SAM-dependent_MTases_sf"/>
</dbReference>
<dbReference type="GO" id="GO:0008168">
    <property type="term" value="F:methyltransferase activity"/>
    <property type="evidence" value="ECO:0007669"/>
    <property type="project" value="UniProtKB-KW"/>
</dbReference>
<dbReference type="PANTHER" id="PTHR43542">
    <property type="entry name" value="METHYLTRANSFERASE"/>
    <property type="match status" value="1"/>
</dbReference>
<dbReference type="STRING" id="1830138.SAMN05443507_109100"/>
<protein>
    <submittedName>
        <fullName evidence="3">16S rRNA (Guanine966-N2)-methyltransferase</fullName>
    </submittedName>
</protein>